<dbReference type="PANTHER" id="PTHR30258:SF2">
    <property type="entry name" value="COMG OPERON PROTEIN 1"/>
    <property type="match status" value="1"/>
</dbReference>
<dbReference type="SUPFAM" id="SSF160246">
    <property type="entry name" value="EspE N-terminal domain-like"/>
    <property type="match status" value="1"/>
</dbReference>
<dbReference type="InterPro" id="IPR001482">
    <property type="entry name" value="T2SS/T4SS_dom"/>
</dbReference>
<sequence length="605" mass="66667">MTSHPLTTPTSTDAIEQSIDAALDALESAVQAEVESPTPAPPPKAPMRLGQRLLGDNLVSAEDLSRALEIQAKRGMKLGETLLEMGVATEDDLLPHIAAQLGVPALKLREGLIDPIVVRTLDRVFCERHGVLALFNVRGVLTIALDDPNDLDRLDLVERTTGLRVAPIFAFRTSIERMIARAYEDDFQVDSVTADMDESAVELQADITDVDLTAVQDMVGGSPVVNLVNYLILQAIRRSASDIHIEPSRKHGIVRFRIDGQLVEMIRPRRDIYPAVVSRIKVMAKLDIAEQRKPQDGRCQVVVDGKEVDLRVSTLPTVIGEKVVMRVLDKQRLTFNLDELGIPPRQLGDIKQMLARPYGLVLVTGPTGCGKTTTLYSALELIKSIHTNLVTVEDPVEYQIELVNQVQVDSFRDLTFASALRSILRQDPDVIMIGEIRDAETAKVAVQAALTGHLVLSTLHTNDSAGAVTRMVDMGVEPYKLAAALVGVVAQRLVRMICPHCRTQHYAPAELLETLHYKGDFNRKFSRGEGCRSCYDTGFRGRIGVYEVLLADAELRRMVARDAMADTLRDWIREAGLPTLLDGGLDLASREVTSLDEVARVTLFD</sequence>
<keyword evidence="2" id="KW-0547">Nucleotide-binding</keyword>
<dbReference type="GO" id="GO:0005886">
    <property type="term" value="C:plasma membrane"/>
    <property type="evidence" value="ECO:0007669"/>
    <property type="project" value="TreeGrafter"/>
</dbReference>
<dbReference type="SUPFAM" id="SSF52540">
    <property type="entry name" value="P-loop containing nucleoside triphosphate hydrolases"/>
    <property type="match status" value="1"/>
</dbReference>
<dbReference type="Proteomes" id="UP000316426">
    <property type="component" value="Chromosome"/>
</dbReference>
<accession>A0A518K8Z1</accession>
<dbReference type="EMBL" id="CP036349">
    <property type="protein sequence ID" value="QDV74262.1"/>
    <property type="molecule type" value="Genomic_DNA"/>
</dbReference>
<proteinExistence type="inferred from homology"/>
<dbReference type="FunFam" id="3.40.50.300:FF:000398">
    <property type="entry name" value="Type IV pilus assembly ATPase PilB"/>
    <property type="match status" value="1"/>
</dbReference>
<dbReference type="Gene3D" id="3.30.450.90">
    <property type="match status" value="1"/>
</dbReference>
<evidence type="ECO:0000313" key="5">
    <source>
        <dbReference type="EMBL" id="QDV74262.1"/>
    </source>
</evidence>
<dbReference type="SMART" id="SM00382">
    <property type="entry name" value="AAA"/>
    <property type="match status" value="1"/>
</dbReference>
<dbReference type="Pfam" id="PF00437">
    <property type="entry name" value="T2SSE"/>
    <property type="match status" value="1"/>
</dbReference>
<gene>
    <name evidence="5" type="primary">epsE_3</name>
    <name evidence="5" type="ORF">Spa11_24620</name>
</gene>
<dbReference type="GO" id="GO:0005524">
    <property type="term" value="F:ATP binding"/>
    <property type="evidence" value="ECO:0007669"/>
    <property type="project" value="UniProtKB-KW"/>
</dbReference>
<dbReference type="Gene3D" id="3.40.50.300">
    <property type="entry name" value="P-loop containing nucleotide triphosphate hydrolases"/>
    <property type="match status" value="1"/>
</dbReference>
<dbReference type="Gene3D" id="3.30.300.160">
    <property type="entry name" value="Type II secretion system, protein E, N-terminal domain"/>
    <property type="match status" value="1"/>
</dbReference>
<dbReference type="InterPro" id="IPR027417">
    <property type="entry name" value="P-loop_NTPase"/>
</dbReference>
<dbReference type="GO" id="GO:0016887">
    <property type="term" value="F:ATP hydrolysis activity"/>
    <property type="evidence" value="ECO:0007669"/>
    <property type="project" value="TreeGrafter"/>
</dbReference>
<dbReference type="InterPro" id="IPR007831">
    <property type="entry name" value="T2SS_GspE_N"/>
</dbReference>
<organism evidence="5 6">
    <name type="scientific">Botrimarina mediterranea</name>
    <dbReference type="NCBI Taxonomy" id="2528022"/>
    <lineage>
        <taxon>Bacteria</taxon>
        <taxon>Pseudomonadati</taxon>
        <taxon>Planctomycetota</taxon>
        <taxon>Planctomycetia</taxon>
        <taxon>Pirellulales</taxon>
        <taxon>Lacipirellulaceae</taxon>
        <taxon>Botrimarina</taxon>
    </lineage>
</organism>
<comment type="similarity">
    <text evidence="1">Belongs to the GSP E family.</text>
</comment>
<dbReference type="InterPro" id="IPR003593">
    <property type="entry name" value="AAA+_ATPase"/>
</dbReference>
<dbReference type="PROSITE" id="PS00662">
    <property type="entry name" value="T2SP_E"/>
    <property type="match status" value="1"/>
</dbReference>
<dbReference type="Pfam" id="PF05157">
    <property type="entry name" value="MshEN"/>
    <property type="match status" value="1"/>
</dbReference>
<reference evidence="5 6" key="1">
    <citation type="submission" date="2019-02" db="EMBL/GenBank/DDBJ databases">
        <title>Deep-cultivation of Planctomycetes and their phenomic and genomic characterization uncovers novel biology.</title>
        <authorList>
            <person name="Wiegand S."/>
            <person name="Jogler M."/>
            <person name="Boedeker C."/>
            <person name="Pinto D."/>
            <person name="Vollmers J."/>
            <person name="Rivas-Marin E."/>
            <person name="Kohn T."/>
            <person name="Peeters S.H."/>
            <person name="Heuer A."/>
            <person name="Rast P."/>
            <person name="Oberbeckmann S."/>
            <person name="Bunk B."/>
            <person name="Jeske O."/>
            <person name="Meyerdierks A."/>
            <person name="Storesund J.E."/>
            <person name="Kallscheuer N."/>
            <person name="Luecker S."/>
            <person name="Lage O.M."/>
            <person name="Pohl T."/>
            <person name="Merkel B.J."/>
            <person name="Hornburger P."/>
            <person name="Mueller R.-W."/>
            <person name="Bruemmer F."/>
            <person name="Labrenz M."/>
            <person name="Spormann A.M."/>
            <person name="Op den Camp H."/>
            <person name="Overmann J."/>
            <person name="Amann R."/>
            <person name="Jetten M.S.M."/>
            <person name="Mascher T."/>
            <person name="Medema M.H."/>
            <person name="Devos D.P."/>
            <person name="Kaster A.-K."/>
            <person name="Ovreas L."/>
            <person name="Rohde M."/>
            <person name="Galperin M.Y."/>
            <person name="Jogler C."/>
        </authorList>
    </citation>
    <scope>NUCLEOTIDE SEQUENCE [LARGE SCALE GENOMIC DNA]</scope>
    <source>
        <strain evidence="5 6">Spa11</strain>
    </source>
</reference>
<protein>
    <submittedName>
        <fullName evidence="5">Type II secretion system protein E</fullName>
    </submittedName>
</protein>
<keyword evidence="6" id="KW-1185">Reference proteome</keyword>
<dbReference type="RefSeq" id="WP_145112522.1">
    <property type="nucleotide sequence ID" value="NZ_CP036349.1"/>
</dbReference>
<feature type="domain" description="Bacterial type II secretion system protein E" evidence="4">
    <location>
        <begin position="424"/>
        <end position="438"/>
    </location>
</feature>
<dbReference type="KEGG" id="bmei:Spa11_24620"/>
<evidence type="ECO:0000259" key="4">
    <source>
        <dbReference type="PROSITE" id="PS00662"/>
    </source>
</evidence>
<evidence type="ECO:0000313" key="6">
    <source>
        <dbReference type="Proteomes" id="UP000316426"/>
    </source>
</evidence>
<dbReference type="AlphaFoldDB" id="A0A518K8Z1"/>
<dbReference type="FunFam" id="3.30.450.90:FF:000001">
    <property type="entry name" value="Type II secretion system ATPase GspE"/>
    <property type="match status" value="1"/>
</dbReference>
<evidence type="ECO:0000256" key="2">
    <source>
        <dbReference type="ARBA" id="ARBA00022741"/>
    </source>
</evidence>
<dbReference type="InterPro" id="IPR037257">
    <property type="entry name" value="T2SS_E_N_sf"/>
</dbReference>
<evidence type="ECO:0000256" key="1">
    <source>
        <dbReference type="ARBA" id="ARBA00006611"/>
    </source>
</evidence>
<name>A0A518K8Z1_9BACT</name>
<dbReference type="PANTHER" id="PTHR30258">
    <property type="entry name" value="TYPE II SECRETION SYSTEM PROTEIN GSPE-RELATED"/>
    <property type="match status" value="1"/>
</dbReference>
<keyword evidence="3" id="KW-0067">ATP-binding</keyword>
<evidence type="ECO:0000256" key="3">
    <source>
        <dbReference type="ARBA" id="ARBA00022840"/>
    </source>
</evidence>
<dbReference type="CDD" id="cd01129">
    <property type="entry name" value="PulE-GspE-like"/>
    <property type="match status" value="1"/>
</dbReference>